<feature type="non-terminal residue" evidence="2">
    <location>
        <position position="1"/>
    </location>
</feature>
<protein>
    <recommendedName>
        <fullName evidence="1">NAD-dependent epimerase/dehydratase domain-containing protein</fullName>
    </recommendedName>
</protein>
<reference evidence="2" key="1">
    <citation type="journal article" date="2014" name="Front. Microbiol.">
        <title>High frequency of phylogenetically diverse reductive dehalogenase-homologous genes in deep subseafloor sedimentary metagenomes.</title>
        <authorList>
            <person name="Kawai M."/>
            <person name="Futagami T."/>
            <person name="Toyoda A."/>
            <person name="Takaki Y."/>
            <person name="Nishi S."/>
            <person name="Hori S."/>
            <person name="Arai W."/>
            <person name="Tsubouchi T."/>
            <person name="Morono Y."/>
            <person name="Uchiyama I."/>
            <person name="Ito T."/>
            <person name="Fujiyama A."/>
            <person name="Inagaki F."/>
            <person name="Takami H."/>
        </authorList>
    </citation>
    <scope>NUCLEOTIDE SEQUENCE</scope>
    <source>
        <strain evidence="2">Expedition CK06-06</strain>
    </source>
</reference>
<feature type="domain" description="NAD-dependent epimerase/dehydratase" evidence="1">
    <location>
        <begin position="7"/>
        <end position="89"/>
    </location>
</feature>
<evidence type="ECO:0000259" key="1">
    <source>
        <dbReference type="Pfam" id="PF01370"/>
    </source>
</evidence>
<dbReference type="InterPro" id="IPR036291">
    <property type="entry name" value="NAD(P)-bd_dom_sf"/>
</dbReference>
<accession>X1MWT7</accession>
<name>X1MWT7_9ZZZZ</name>
<dbReference type="SUPFAM" id="SSF51735">
    <property type="entry name" value="NAD(P)-binding Rossmann-fold domains"/>
    <property type="match status" value="1"/>
</dbReference>
<dbReference type="Gene3D" id="3.40.50.720">
    <property type="entry name" value="NAD(P)-binding Rossmann-like Domain"/>
    <property type="match status" value="1"/>
</dbReference>
<proteinExistence type="predicted"/>
<sequence>LTFIMPPASEDRPQWAREINVDGTENLLQAMKTVLPPPKIIFSSTFSVFGDTQSQPPPRTVSDPVKPVDNYTRHKVECERLVQESGLDWAIFRFAVVPPMSLGGVEELPKMFDFPLDMRIEFVHPRDAGMALANAVGSKKVWCKTLLIGGGPSGQLYYRDFMGRMMNAMGIGMLPERAFGSKAAMSDWLDTSESQSLLNYQQHTFEDFVLEIASLLGYKRYLVPLFRPLIRRWVLQKSPYFRAKR</sequence>
<dbReference type="AlphaFoldDB" id="X1MWT7"/>
<evidence type="ECO:0000313" key="2">
    <source>
        <dbReference type="EMBL" id="GAI35753.1"/>
    </source>
</evidence>
<dbReference type="InterPro" id="IPR001509">
    <property type="entry name" value="Epimerase_deHydtase"/>
</dbReference>
<dbReference type="EMBL" id="BARV01028627">
    <property type="protein sequence ID" value="GAI35753.1"/>
    <property type="molecule type" value="Genomic_DNA"/>
</dbReference>
<comment type="caution">
    <text evidence="2">The sequence shown here is derived from an EMBL/GenBank/DDBJ whole genome shotgun (WGS) entry which is preliminary data.</text>
</comment>
<dbReference type="Pfam" id="PF01370">
    <property type="entry name" value="Epimerase"/>
    <property type="match status" value="1"/>
</dbReference>
<gene>
    <name evidence="2" type="ORF">S06H3_45786</name>
</gene>
<organism evidence="2">
    <name type="scientific">marine sediment metagenome</name>
    <dbReference type="NCBI Taxonomy" id="412755"/>
    <lineage>
        <taxon>unclassified sequences</taxon>
        <taxon>metagenomes</taxon>
        <taxon>ecological metagenomes</taxon>
    </lineage>
</organism>
<dbReference type="InterPro" id="IPR050177">
    <property type="entry name" value="Lipid_A_modif_metabolic_enz"/>
</dbReference>
<dbReference type="PANTHER" id="PTHR43245">
    <property type="entry name" value="BIFUNCTIONAL POLYMYXIN RESISTANCE PROTEIN ARNA"/>
    <property type="match status" value="1"/>
</dbReference>